<organism evidence="2 3">
    <name type="scientific">Protaetiibacter larvae</name>
    <dbReference type="NCBI Taxonomy" id="2592654"/>
    <lineage>
        <taxon>Bacteria</taxon>
        <taxon>Bacillati</taxon>
        <taxon>Actinomycetota</taxon>
        <taxon>Actinomycetes</taxon>
        <taxon>Micrococcales</taxon>
        <taxon>Microbacteriaceae</taxon>
        <taxon>Protaetiibacter</taxon>
    </lineage>
</organism>
<evidence type="ECO:0000256" key="1">
    <source>
        <dbReference type="SAM" id="MobiDB-lite"/>
    </source>
</evidence>
<keyword evidence="3" id="KW-1185">Reference proteome</keyword>
<proteinExistence type="predicted"/>
<gene>
    <name evidence="2" type="ORF">FLP23_01980</name>
</gene>
<dbReference type="AlphaFoldDB" id="A0A5C1Y7L8"/>
<feature type="region of interest" description="Disordered" evidence="1">
    <location>
        <begin position="62"/>
        <end position="83"/>
    </location>
</feature>
<dbReference type="KEGG" id="lyk:FLP23_01980"/>
<evidence type="ECO:0000313" key="2">
    <source>
        <dbReference type="EMBL" id="QEO08897.1"/>
    </source>
</evidence>
<reference evidence="2 3" key="1">
    <citation type="submission" date="2019-09" db="EMBL/GenBank/DDBJ databases">
        <title>Genome sequencing of strain KACC 19322.</title>
        <authorList>
            <person name="Heo J."/>
            <person name="Kim S.-J."/>
            <person name="Kim J.-S."/>
            <person name="Hong S.-B."/>
            <person name="Kwon S.-W."/>
        </authorList>
    </citation>
    <scope>NUCLEOTIDE SEQUENCE [LARGE SCALE GENOMIC DNA]</scope>
    <source>
        <strain evidence="2 3">KACC 19322</strain>
    </source>
</reference>
<accession>A0A5C1Y7L8</accession>
<dbReference type="EMBL" id="CP043504">
    <property type="protein sequence ID" value="QEO08897.1"/>
    <property type="molecule type" value="Genomic_DNA"/>
</dbReference>
<dbReference type="RefSeq" id="WP_149324328.1">
    <property type="nucleotide sequence ID" value="NZ_CP043504.1"/>
</dbReference>
<dbReference type="Proteomes" id="UP000322159">
    <property type="component" value="Chromosome"/>
</dbReference>
<evidence type="ECO:0000313" key="3">
    <source>
        <dbReference type="Proteomes" id="UP000322159"/>
    </source>
</evidence>
<name>A0A5C1Y7L8_9MICO</name>
<sequence>MTRTTSKNPTLREHFALARDKVVTAVHDKAQEAHPKQSSTVCGATRNASGELLVCGLAVHHPGDHEAGARSWRRSSSDEETAA</sequence>
<protein>
    <submittedName>
        <fullName evidence="2">Uncharacterized protein</fullName>
    </submittedName>
</protein>